<name>A0A2N7FB98_VIBSP</name>
<reference evidence="8" key="1">
    <citation type="submission" date="2016-07" db="EMBL/GenBank/DDBJ databases">
        <title>Nontailed viruses are major unrecognized killers of bacteria in the ocean.</title>
        <authorList>
            <person name="Kauffman K."/>
            <person name="Hussain F."/>
            <person name="Yang J."/>
            <person name="Arevalo P."/>
            <person name="Brown J."/>
            <person name="Cutler M."/>
            <person name="Kelly L."/>
            <person name="Polz M.F."/>
        </authorList>
    </citation>
    <scope>NUCLEOTIDE SEQUENCE [LARGE SCALE GENOMIC DNA]</scope>
    <source>
        <strain evidence="8">10N.261.55.E11</strain>
    </source>
</reference>
<dbReference type="Pfam" id="PF04932">
    <property type="entry name" value="Wzy_C"/>
    <property type="match status" value="1"/>
</dbReference>
<dbReference type="EMBL" id="MCWU01000025">
    <property type="protein sequence ID" value="PMJ65724.1"/>
    <property type="molecule type" value="Genomic_DNA"/>
</dbReference>
<dbReference type="Proteomes" id="UP000235330">
    <property type="component" value="Unassembled WGS sequence"/>
</dbReference>
<evidence type="ECO:0000256" key="3">
    <source>
        <dbReference type="ARBA" id="ARBA00022989"/>
    </source>
</evidence>
<keyword evidence="2 5" id="KW-0812">Transmembrane</keyword>
<feature type="transmembrane region" description="Helical" evidence="5">
    <location>
        <begin position="371"/>
        <end position="387"/>
    </location>
</feature>
<dbReference type="InterPro" id="IPR051533">
    <property type="entry name" value="WaaL-like"/>
</dbReference>
<sequence>MKSIHPILIPLLYIPIIWAFSGLFLYSDSYKIAMISTIVAALSSAYLFSFKQILKWCKRRRLLPLFALAATYAVLSKEIHGYNTNEMRGLLTLLVLGIFTPNEALIKVKENLHWPMLIFSLIGIAYIAYHAVYLKIPRTTWDINPLPYSAAMSAAACLSLYQSIKMQSKTHRLVMFLAFVLYVCAIFLSGTRGALLSLSIVSTLILASFLITNLRSGALYLCLALSATCITATIFKGSIEARYNDTVNEIKHLEAGNLNSSIGQRLEMYQAALNISMPPKLLGYGTDNLSSLKDSLHKQGMISNGAAKLNSFHNQFLHNLVIYGFIGFCITLLWFIYPTYIAWKNENISLAPILIVGGSYFTSAMTDVPLQKIYSLVFFGVLLLILLEERQVED</sequence>
<feature type="domain" description="O-antigen ligase-related" evidence="6">
    <location>
        <begin position="177"/>
        <end position="330"/>
    </location>
</feature>
<dbReference type="RefSeq" id="WP_076676081.1">
    <property type="nucleotide sequence ID" value="NZ_CAWNSM010000025.1"/>
</dbReference>
<feature type="transmembrane region" description="Helical" evidence="5">
    <location>
        <begin position="173"/>
        <end position="188"/>
    </location>
</feature>
<organism evidence="7 8">
    <name type="scientific">Vibrio splendidus</name>
    <dbReference type="NCBI Taxonomy" id="29497"/>
    <lineage>
        <taxon>Bacteria</taxon>
        <taxon>Pseudomonadati</taxon>
        <taxon>Pseudomonadota</taxon>
        <taxon>Gammaproteobacteria</taxon>
        <taxon>Vibrionales</taxon>
        <taxon>Vibrionaceae</taxon>
        <taxon>Vibrio</taxon>
    </lineage>
</organism>
<feature type="transmembrane region" description="Helical" evidence="5">
    <location>
        <begin position="32"/>
        <end position="50"/>
    </location>
</feature>
<dbReference type="GO" id="GO:0016020">
    <property type="term" value="C:membrane"/>
    <property type="evidence" value="ECO:0007669"/>
    <property type="project" value="UniProtKB-SubCell"/>
</dbReference>
<comment type="subcellular location">
    <subcellularLocation>
        <location evidence="1">Membrane</location>
        <topology evidence="1">Multi-pass membrane protein</topology>
    </subcellularLocation>
</comment>
<evidence type="ECO:0000256" key="1">
    <source>
        <dbReference type="ARBA" id="ARBA00004141"/>
    </source>
</evidence>
<accession>A0A2N7FB98</accession>
<evidence type="ECO:0000256" key="4">
    <source>
        <dbReference type="ARBA" id="ARBA00023136"/>
    </source>
</evidence>
<keyword evidence="3 5" id="KW-1133">Transmembrane helix</keyword>
<feature type="transmembrane region" description="Helical" evidence="5">
    <location>
        <begin position="112"/>
        <end position="133"/>
    </location>
</feature>
<evidence type="ECO:0000256" key="5">
    <source>
        <dbReference type="SAM" id="Phobius"/>
    </source>
</evidence>
<evidence type="ECO:0000256" key="2">
    <source>
        <dbReference type="ARBA" id="ARBA00022692"/>
    </source>
</evidence>
<dbReference type="InterPro" id="IPR007016">
    <property type="entry name" value="O-antigen_ligase-rel_domated"/>
</dbReference>
<gene>
    <name evidence="7" type="ORF">BCU17_19780</name>
</gene>
<evidence type="ECO:0000313" key="7">
    <source>
        <dbReference type="EMBL" id="PMJ65724.1"/>
    </source>
</evidence>
<dbReference type="AlphaFoldDB" id="A0A2N7FB98"/>
<evidence type="ECO:0000313" key="8">
    <source>
        <dbReference type="Proteomes" id="UP000235330"/>
    </source>
</evidence>
<feature type="transmembrane region" description="Helical" evidence="5">
    <location>
        <begin position="62"/>
        <end position="81"/>
    </location>
</feature>
<dbReference type="PANTHER" id="PTHR37422:SF23">
    <property type="entry name" value="TEICHURONIC ACID BIOSYNTHESIS PROTEIN TUAE"/>
    <property type="match status" value="1"/>
</dbReference>
<feature type="transmembrane region" description="Helical" evidence="5">
    <location>
        <begin position="7"/>
        <end position="26"/>
    </location>
</feature>
<dbReference type="PANTHER" id="PTHR37422">
    <property type="entry name" value="TEICHURONIC ACID BIOSYNTHESIS PROTEIN TUAE"/>
    <property type="match status" value="1"/>
</dbReference>
<evidence type="ECO:0000259" key="6">
    <source>
        <dbReference type="Pfam" id="PF04932"/>
    </source>
</evidence>
<comment type="caution">
    <text evidence="7">The sequence shown here is derived from an EMBL/GenBank/DDBJ whole genome shotgun (WGS) entry which is preliminary data.</text>
</comment>
<keyword evidence="4 5" id="KW-0472">Membrane</keyword>
<protein>
    <recommendedName>
        <fullName evidence="6">O-antigen ligase-related domain-containing protein</fullName>
    </recommendedName>
</protein>
<proteinExistence type="predicted"/>
<feature type="transmembrane region" description="Helical" evidence="5">
    <location>
        <begin position="316"/>
        <end position="336"/>
    </location>
</feature>